<keyword evidence="1" id="KW-0479">Metal-binding</keyword>
<evidence type="ECO:0000256" key="2">
    <source>
        <dbReference type="SAM" id="MobiDB-lite"/>
    </source>
</evidence>
<keyword evidence="5" id="KW-1185">Reference proteome</keyword>
<dbReference type="InterPro" id="IPR000571">
    <property type="entry name" value="Znf_CCCH"/>
</dbReference>
<name>A0AA35LM97_9SAUR</name>
<dbReference type="PANTHER" id="PTHR35558">
    <property type="entry name" value="SGNH_HYDRO DOMAIN-CONTAINING PROTEIN"/>
    <property type="match status" value="1"/>
</dbReference>
<evidence type="ECO:0000259" key="3">
    <source>
        <dbReference type="PROSITE" id="PS50103"/>
    </source>
</evidence>
<feature type="region of interest" description="Disordered" evidence="2">
    <location>
        <begin position="56"/>
        <end position="228"/>
    </location>
</feature>
<dbReference type="EMBL" id="OX395143">
    <property type="protein sequence ID" value="CAI5798418.1"/>
    <property type="molecule type" value="Genomic_DNA"/>
</dbReference>
<gene>
    <name evidence="4" type="ORF">PODLI_1B000242</name>
</gene>
<feature type="compositionally biased region" description="Polar residues" evidence="2">
    <location>
        <begin position="167"/>
        <end position="179"/>
    </location>
</feature>
<proteinExistence type="predicted"/>
<feature type="compositionally biased region" description="Basic residues" evidence="2">
    <location>
        <begin position="183"/>
        <end position="200"/>
    </location>
</feature>
<feature type="compositionally biased region" description="Polar residues" evidence="2">
    <location>
        <begin position="64"/>
        <end position="81"/>
    </location>
</feature>
<evidence type="ECO:0000256" key="1">
    <source>
        <dbReference type="PROSITE-ProRule" id="PRU00723"/>
    </source>
</evidence>
<keyword evidence="1" id="KW-0863">Zinc-finger</keyword>
<keyword evidence="1" id="KW-0862">Zinc</keyword>
<feature type="domain" description="C3H1-type" evidence="3">
    <location>
        <begin position="425"/>
        <end position="451"/>
    </location>
</feature>
<accession>A0AA35LM97</accession>
<organism evidence="4 5">
    <name type="scientific">Podarcis lilfordi</name>
    <name type="common">Lilford's wall lizard</name>
    <dbReference type="NCBI Taxonomy" id="74358"/>
    <lineage>
        <taxon>Eukaryota</taxon>
        <taxon>Metazoa</taxon>
        <taxon>Chordata</taxon>
        <taxon>Craniata</taxon>
        <taxon>Vertebrata</taxon>
        <taxon>Euteleostomi</taxon>
        <taxon>Lepidosauria</taxon>
        <taxon>Squamata</taxon>
        <taxon>Bifurcata</taxon>
        <taxon>Unidentata</taxon>
        <taxon>Episquamata</taxon>
        <taxon>Laterata</taxon>
        <taxon>Lacertibaenia</taxon>
        <taxon>Lacertidae</taxon>
        <taxon>Podarcis</taxon>
    </lineage>
</organism>
<protein>
    <submittedName>
        <fullName evidence="4">XP_028590673.1uncharacterized protein LOC114599482</fullName>
    </submittedName>
</protein>
<sequence length="500" mass="54962">MANRGNARTPQSGGALVPVAHGNPQALAQLFSAIQNFYAQCGPPVASTSTIVELSQDCIPDTPPSQQGLAGPSSSTSSATQPGVEPPNRPQTRLQTARAQKSKSSAQKVKPGPQKSKASAQKTRPLRAAPPNASQETIGVPSVFQDAPAQRSPSKGSSSDEELPPQQAASTSNDPAPQDSSSRGRKRKAKRKHVSKKSRRRDTSDSEDETGTSSSEGDSDAPMETYWGEGEETGAPLWIHERRANSHRKTFNGTLEWKDGALVEDVKVSTHLATDFILGNHLSKRKRDKILNGDFIDMFTLLPPAQIKGKGEKKRYYGKKRYRSPRAERTFENWLNGYQVFMGIVLGCYPKRGLHLASYLAHVRRACELAGDEAAISYDEDFRRNASLLSSTRWDQRDNNYWMEHVGPNIEKKTHDQAKPGKVDTKRRKQCWDFNRGNCQRTSCKYLHECDKCLGSHPAINCYKSKQQPFRGGRGHLHQGNRGAPSGASGPAQGSAGNRY</sequence>
<feature type="zinc finger region" description="C3H1-type" evidence="1">
    <location>
        <begin position="425"/>
        <end position="451"/>
    </location>
</feature>
<feature type="compositionally biased region" description="Low complexity" evidence="2">
    <location>
        <begin position="95"/>
        <end position="108"/>
    </location>
</feature>
<dbReference type="PANTHER" id="PTHR35558:SF1">
    <property type="entry name" value="ENDONUCLEASE_EXONUCLEASE_PHOSPHATASE DOMAIN-CONTAINING PROTEIN"/>
    <property type="match status" value="1"/>
</dbReference>
<feature type="compositionally biased region" description="Low complexity" evidence="2">
    <location>
        <begin position="483"/>
        <end position="500"/>
    </location>
</feature>
<feature type="region of interest" description="Disordered" evidence="2">
    <location>
        <begin position="470"/>
        <end position="500"/>
    </location>
</feature>
<evidence type="ECO:0000313" key="5">
    <source>
        <dbReference type="Proteomes" id="UP001178461"/>
    </source>
</evidence>
<dbReference type="PROSITE" id="PS50103">
    <property type="entry name" value="ZF_C3H1"/>
    <property type="match status" value="1"/>
</dbReference>
<dbReference type="GO" id="GO:0008270">
    <property type="term" value="F:zinc ion binding"/>
    <property type="evidence" value="ECO:0007669"/>
    <property type="project" value="UniProtKB-KW"/>
</dbReference>
<dbReference type="Proteomes" id="UP001178461">
    <property type="component" value="Chromosome 16"/>
</dbReference>
<reference evidence="4" key="1">
    <citation type="submission" date="2022-12" db="EMBL/GenBank/DDBJ databases">
        <authorList>
            <person name="Alioto T."/>
            <person name="Alioto T."/>
            <person name="Gomez Garrido J."/>
        </authorList>
    </citation>
    <scope>NUCLEOTIDE SEQUENCE</scope>
</reference>
<evidence type="ECO:0000313" key="4">
    <source>
        <dbReference type="EMBL" id="CAI5798418.1"/>
    </source>
</evidence>
<dbReference type="AlphaFoldDB" id="A0AA35LM97"/>